<evidence type="ECO:0000256" key="3">
    <source>
        <dbReference type="PROSITE-ProRule" id="PRU10133"/>
    </source>
</evidence>
<comment type="caution">
    <text evidence="7">The sequence shown here is derived from an EMBL/GenBank/DDBJ whole genome shotgun (WGS) entry which is preliminary data.</text>
</comment>
<dbReference type="AlphaFoldDB" id="A0A819VT09"/>
<keyword evidence="2 4" id="KW-0833">Ubl conjugation pathway</keyword>
<organism evidence="7 8">
    <name type="scientific">Adineta steineri</name>
    <dbReference type="NCBI Taxonomy" id="433720"/>
    <lineage>
        <taxon>Eukaryota</taxon>
        <taxon>Metazoa</taxon>
        <taxon>Spiralia</taxon>
        <taxon>Gnathifera</taxon>
        <taxon>Rotifera</taxon>
        <taxon>Eurotatoria</taxon>
        <taxon>Bdelloidea</taxon>
        <taxon>Adinetida</taxon>
        <taxon>Adinetidae</taxon>
        <taxon>Adineta</taxon>
    </lineage>
</organism>
<dbReference type="SMART" id="SM00212">
    <property type="entry name" value="UBCc"/>
    <property type="match status" value="1"/>
</dbReference>
<dbReference type="InterPro" id="IPR000608">
    <property type="entry name" value="UBC"/>
</dbReference>
<evidence type="ECO:0000259" key="5">
    <source>
        <dbReference type="PROSITE" id="PS50127"/>
    </source>
</evidence>
<proteinExistence type="inferred from homology"/>
<reference evidence="7" key="1">
    <citation type="submission" date="2021-02" db="EMBL/GenBank/DDBJ databases">
        <authorList>
            <person name="Nowell W R."/>
        </authorList>
    </citation>
    <scope>NUCLEOTIDE SEQUENCE</scope>
</reference>
<dbReference type="GO" id="GO:0005524">
    <property type="term" value="F:ATP binding"/>
    <property type="evidence" value="ECO:0007669"/>
    <property type="project" value="UniProtKB-UniRule"/>
</dbReference>
<accession>A0A819VT09</accession>
<dbReference type="InterPro" id="IPR023313">
    <property type="entry name" value="UBQ-conjugating_AS"/>
</dbReference>
<feature type="active site" description="Glycyl thioester intermediate" evidence="3">
    <location>
        <position position="127"/>
    </location>
</feature>
<comment type="similarity">
    <text evidence="4">Belongs to the ubiquitin-conjugating enzyme family.</text>
</comment>
<evidence type="ECO:0000313" key="7">
    <source>
        <dbReference type="EMBL" id="CAF4114556.1"/>
    </source>
</evidence>
<dbReference type="PANTHER" id="PTHR24068">
    <property type="entry name" value="UBIQUITIN-CONJUGATING ENZYME E2"/>
    <property type="match status" value="1"/>
</dbReference>
<dbReference type="EMBL" id="CAJOAZ010005841">
    <property type="protein sequence ID" value="CAF4114556.1"/>
    <property type="molecule type" value="Genomic_DNA"/>
</dbReference>
<evidence type="ECO:0000256" key="1">
    <source>
        <dbReference type="ARBA" id="ARBA00022679"/>
    </source>
</evidence>
<keyword evidence="4" id="KW-0067">ATP-binding</keyword>
<evidence type="ECO:0000256" key="2">
    <source>
        <dbReference type="ARBA" id="ARBA00022786"/>
    </source>
</evidence>
<sequence>MTSEPKTTAVKEQIRQENARLAQKLASTVSIQQCKRLHVEVTRLKSIGPHSESKVKFIVDTNPFNDDDYNNNSSLKLTGRILPNSDIYNQSSFRIEIKTPQFPMRPPEVRIITPIYHPNVDTTGQICVEILRRSERWTPAVTLVDVIESVTAVIDNPNFDSPLRPWVATQYLCNRTEFNQIALAMVMANKLSRT</sequence>
<keyword evidence="4" id="KW-0547">Nucleotide-binding</keyword>
<dbReference type="PROSITE" id="PS00183">
    <property type="entry name" value="UBC_1"/>
    <property type="match status" value="1"/>
</dbReference>
<evidence type="ECO:0000313" key="8">
    <source>
        <dbReference type="Proteomes" id="UP000663844"/>
    </source>
</evidence>
<keyword evidence="1" id="KW-0808">Transferase</keyword>
<protein>
    <recommendedName>
        <fullName evidence="5">UBC core domain-containing protein</fullName>
    </recommendedName>
</protein>
<gene>
    <name evidence="6" type="ORF">JYZ213_LOCUS27276</name>
    <name evidence="7" type="ORF">OXD698_LOCUS36130</name>
</gene>
<dbReference type="SUPFAM" id="SSF54495">
    <property type="entry name" value="UBC-like"/>
    <property type="match status" value="1"/>
</dbReference>
<feature type="domain" description="UBC core" evidence="5">
    <location>
        <begin position="32"/>
        <end position="191"/>
    </location>
</feature>
<dbReference type="EMBL" id="CAJNOG010000377">
    <property type="protein sequence ID" value="CAF1207719.1"/>
    <property type="molecule type" value="Genomic_DNA"/>
</dbReference>
<evidence type="ECO:0000256" key="4">
    <source>
        <dbReference type="RuleBase" id="RU362109"/>
    </source>
</evidence>
<dbReference type="Proteomes" id="UP000663845">
    <property type="component" value="Unassembled WGS sequence"/>
</dbReference>
<name>A0A819VT09_9BILA</name>
<dbReference type="InterPro" id="IPR016135">
    <property type="entry name" value="UBQ-conjugating_enzyme/RWD"/>
</dbReference>
<dbReference type="PROSITE" id="PS50127">
    <property type="entry name" value="UBC_2"/>
    <property type="match status" value="1"/>
</dbReference>
<dbReference type="Proteomes" id="UP000663844">
    <property type="component" value="Unassembled WGS sequence"/>
</dbReference>
<dbReference type="GO" id="GO:0016740">
    <property type="term" value="F:transferase activity"/>
    <property type="evidence" value="ECO:0007669"/>
    <property type="project" value="UniProtKB-KW"/>
</dbReference>
<evidence type="ECO:0000313" key="6">
    <source>
        <dbReference type="EMBL" id="CAF1207719.1"/>
    </source>
</evidence>
<dbReference type="Pfam" id="PF00179">
    <property type="entry name" value="UQ_con"/>
    <property type="match status" value="1"/>
</dbReference>
<dbReference type="Gene3D" id="3.10.110.10">
    <property type="entry name" value="Ubiquitin Conjugating Enzyme"/>
    <property type="match status" value="1"/>
</dbReference>